<dbReference type="GO" id="GO:0046872">
    <property type="term" value="F:metal ion binding"/>
    <property type="evidence" value="ECO:0007669"/>
    <property type="project" value="UniProtKB-KW"/>
</dbReference>
<dbReference type="SUPFAM" id="SSF142877">
    <property type="entry name" value="EndoU-like"/>
    <property type="match status" value="1"/>
</dbReference>
<dbReference type="PANTHER" id="PTHR12439:SF11">
    <property type="entry name" value="URIDYLATE-SPECIFIC ENDORIBONUCLEASE"/>
    <property type="match status" value="1"/>
</dbReference>
<feature type="compositionally biased region" description="Basic and acidic residues" evidence="11">
    <location>
        <begin position="143"/>
        <end position="156"/>
    </location>
</feature>
<dbReference type="AlphaFoldDB" id="D7MC26"/>
<organism evidence="14">
    <name type="scientific">Arabidopsis lyrata subsp. lyrata</name>
    <name type="common">Lyre-leaved rock-cress</name>
    <dbReference type="NCBI Taxonomy" id="81972"/>
    <lineage>
        <taxon>Eukaryota</taxon>
        <taxon>Viridiplantae</taxon>
        <taxon>Streptophyta</taxon>
        <taxon>Embryophyta</taxon>
        <taxon>Tracheophyta</taxon>
        <taxon>Spermatophyta</taxon>
        <taxon>Magnoliopsida</taxon>
        <taxon>eudicotyledons</taxon>
        <taxon>Gunneridae</taxon>
        <taxon>Pentapetalae</taxon>
        <taxon>rosids</taxon>
        <taxon>malvids</taxon>
        <taxon>Brassicales</taxon>
        <taxon>Brassicaceae</taxon>
        <taxon>Camelineae</taxon>
        <taxon>Arabidopsis</taxon>
    </lineage>
</organism>
<keyword evidence="9" id="KW-0464">Manganese</keyword>
<evidence type="ECO:0000259" key="12">
    <source>
        <dbReference type="PROSITE" id="PS51959"/>
    </source>
</evidence>
<keyword evidence="7" id="KW-0378">Hydrolase</keyword>
<evidence type="ECO:0000256" key="5">
    <source>
        <dbReference type="ARBA" id="ARBA00022723"/>
    </source>
</evidence>
<keyword evidence="14" id="KW-1185">Reference proteome</keyword>
<keyword evidence="5" id="KW-0479">Metal-binding</keyword>
<evidence type="ECO:0000256" key="1">
    <source>
        <dbReference type="ARBA" id="ARBA00001936"/>
    </source>
</evidence>
<dbReference type="PANTHER" id="PTHR12439">
    <property type="entry name" value="PLACENTAL PROTEIN 11-RELATED"/>
    <property type="match status" value="1"/>
</dbReference>
<evidence type="ECO:0000256" key="9">
    <source>
        <dbReference type="ARBA" id="ARBA00023211"/>
    </source>
</evidence>
<feature type="region of interest" description="Disordered" evidence="11">
    <location>
        <begin position="1"/>
        <end position="90"/>
    </location>
</feature>
<comment type="similarity">
    <text evidence="2">Belongs to the ENDOU family.</text>
</comment>
<evidence type="ECO:0000256" key="3">
    <source>
        <dbReference type="ARBA" id="ARBA00011245"/>
    </source>
</evidence>
<evidence type="ECO:0000256" key="7">
    <source>
        <dbReference type="ARBA" id="ARBA00022801"/>
    </source>
</evidence>
<dbReference type="GO" id="GO:0016787">
    <property type="term" value="F:hydrolase activity"/>
    <property type="evidence" value="ECO:0007669"/>
    <property type="project" value="UniProtKB-KW"/>
</dbReference>
<accession>D7MC26</accession>
<proteinExistence type="inferred from homology"/>
<dbReference type="EMBL" id="GL348719">
    <property type="protein sequence ID" value="EFH44343.1"/>
    <property type="molecule type" value="Genomic_DNA"/>
</dbReference>
<feature type="domain" description="EndoU" evidence="12">
    <location>
        <begin position="176"/>
        <end position="447"/>
    </location>
</feature>
<dbReference type="GO" id="GO:0016829">
    <property type="term" value="F:lyase activity"/>
    <property type="evidence" value="ECO:0007669"/>
    <property type="project" value="UniProtKB-KW"/>
</dbReference>
<dbReference type="PROSITE" id="PS51959">
    <property type="entry name" value="ENDOU"/>
    <property type="match status" value="1"/>
</dbReference>
<evidence type="ECO:0000256" key="2">
    <source>
        <dbReference type="ARBA" id="ARBA00010168"/>
    </source>
</evidence>
<dbReference type="Pfam" id="PF09412">
    <property type="entry name" value="XendoU"/>
    <property type="match status" value="1"/>
</dbReference>
<evidence type="ECO:0000256" key="10">
    <source>
        <dbReference type="ARBA" id="ARBA00023239"/>
    </source>
</evidence>
<dbReference type="Gramene" id="scaffold_702751.1">
    <property type="protein sequence ID" value="scaffold_702751.1"/>
    <property type="gene ID" value="scaffold_702751.1"/>
</dbReference>
<gene>
    <name evidence="13" type="ORF">ARALYDRAFT_915009</name>
</gene>
<dbReference type="CDD" id="cd21159">
    <property type="entry name" value="XendoU"/>
    <property type="match status" value="1"/>
</dbReference>
<dbReference type="InterPro" id="IPR018998">
    <property type="entry name" value="EndoU_C"/>
</dbReference>
<keyword evidence="10" id="KW-0456">Lyase</keyword>
<feature type="compositionally biased region" description="Basic and acidic residues" evidence="11">
    <location>
        <begin position="60"/>
        <end position="75"/>
    </location>
</feature>
<dbReference type="Proteomes" id="UP000008694">
    <property type="component" value="Unassembled WGS sequence"/>
</dbReference>
<comment type="subunit">
    <text evidence="3">Monomer.</text>
</comment>
<evidence type="ECO:0000256" key="4">
    <source>
        <dbReference type="ARBA" id="ARBA00022722"/>
    </source>
</evidence>
<feature type="compositionally biased region" description="Basic residues" evidence="11">
    <location>
        <begin position="133"/>
        <end position="142"/>
    </location>
</feature>
<dbReference type="GO" id="GO:0003723">
    <property type="term" value="F:RNA binding"/>
    <property type="evidence" value="ECO:0007669"/>
    <property type="project" value="UniProtKB-KW"/>
</dbReference>
<reference evidence="14" key="1">
    <citation type="journal article" date="2011" name="Nat. Genet.">
        <title>The Arabidopsis lyrata genome sequence and the basis of rapid genome size change.</title>
        <authorList>
            <person name="Hu T.T."/>
            <person name="Pattyn P."/>
            <person name="Bakker E.G."/>
            <person name="Cao J."/>
            <person name="Cheng J.-F."/>
            <person name="Clark R.M."/>
            <person name="Fahlgren N."/>
            <person name="Fawcett J.A."/>
            <person name="Grimwood J."/>
            <person name="Gundlach H."/>
            <person name="Haberer G."/>
            <person name="Hollister J.D."/>
            <person name="Ossowski S."/>
            <person name="Ottilar R.P."/>
            <person name="Salamov A.A."/>
            <person name="Schneeberger K."/>
            <person name="Spannagl M."/>
            <person name="Wang X."/>
            <person name="Yang L."/>
            <person name="Nasrallah M.E."/>
            <person name="Bergelson J."/>
            <person name="Carrington J.C."/>
            <person name="Gaut B.S."/>
            <person name="Schmutz J."/>
            <person name="Mayer K.F.X."/>
            <person name="Van de Peer Y."/>
            <person name="Grigoriev I.V."/>
            <person name="Nordborg M."/>
            <person name="Weigel D."/>
            <person name="Guo Y.-L."/>
        </authorList>
    </citation>
    <scope>NUCLEOTIDE SEQUENCE [LARGE SCALE GENOMIC DNA]</scope>
    <source>
        <strain evidence="14">cv. MN47</strain>
    </source>
</reference>
<dbReference type="eggNOG" id="KOG2849">
    <property type="taxonomic scope" value="Eukaryota"/>
</dbReference>
<dbReference type="HOGENOM" id="CLU_048034_4_0_1"/>
<keyword evidence="8" id="KW-0694">RNA-binding</keyword>
<protein>
    <recommendedName>
        <fullName evidence="12">EndoU domain-containing protein</fullName>
    </recommendedName>
</protein>
<dbReference type="InterPro" id="IPR039787">
    <property type="entry name" value="ENDOU"/>
</dbReference>
<keyword evidence="6" id="KW-0255">Endonuclease</keyword>
<evidence type="ECO:0000313" key="14">
    <source>
        <dbReference type="Proteomes" id="UP000008694"/>
    </source>
</evidence>
<evidence type="ECO:0000313" key="13">
    <source>
        <dbReference type="EMBL" id="EFH44343.1"/>
    </source>
</evidence>
<comment type="cofactor">
    <cofactor evidence="1">
        <name>Mn(2+)</name>
        <dbReference type="ChEBI" id="CHEBI:29035"/>
    </cofactor>
</comment>
<evidence type="ECO:0000256" key="8">
    <source>
        <dbReference type="ARBA" id="ARBA00022884"/>
    </source>
</evidence>
<sequence length="447" mass="51031">MDGLIRGLVDVAIGGNQRRGGDDDEGISRDERSRSTWADVVSGEEEDQNRAGGSSHGRRQNLEENQWEKKGERIPTRNSHKSLPAKQASKIWHFDFPTQEDQEEDTYAAKVAEKQDFSESQQEDNDGWETVGKKKPARQSHKVQKEQWQDYKRPASEQHYSDEVETYGNLQPSQLELSGLSEACNKLWELDSNRLVPGNDYQIDCGDGKRVHERADMAEGLLFSWVSNEAFRKPTYARFCSLLDNYNPNEGYKEVVTEEERQEQAAFIEEISRTAVIKYLHKYLVLKDVAPGSYQEFKRMLTSLWFDLYGRGGTSGSSSAFEHVFVGEIKQSGGEQVSGFHNWLQFYLEEAKGTVDYQGYIFPRRRGEIPDSETQLLTIQFEWNGVLKSVSSTLVGVSPEFELALYTMCFFMGREENHIQLGPYNVNVKCYRLGNNRIGSAFPIAES</sequence>
<name>D7MC26_ARALL</name>
<dbReference type="InterPro" id="IPR037227">
    <property type="entry name" value="EndoU-like"/>
</dbReference>
<dbReference type="GO" id="GO:0004521">
    <property type="term" value="F:RNA endonuclease activity"/>
    <property type="evidence" value="ECO:0007669"/>
    <property type="project" value="InterPro"/>
</dbReference>
<keyword evidence="4" id="KW-0540">Nuclease</keyword>
<feature type="region of interest" description="Disordered" evidence="11">
    <location>
        <begin position="113"/>
        <end position="156"/>
    </location>
</feature>
<evidence type="ECO:0000256" key="6">
    <source>
        <dbReference type="ARBA" id="ARBA00022759"/>
    </source>
</evidence>
<evidence type="ECO:0000256" key="11">
    <source>
        <dbReference type="SAM" id="MobiDB-lite"/>
    </source>
</evidence>